<dbReference type="Pfam" id="PF00560">
    <property type="entry name" value="LRR_1"/>
    <property type="match status" value="2"/>
</dbReference>
<dbReference type="FunFam" id="3.80.10.10:FF:000095">
    <property type="entry name" value="LRR receptor-like serine/threonine-protein kinase GSO1"/>
    <property type="match status" value="1"/>
</dbReference>
<evidence type="ECO:0000313" key="28">
    <source>
        <dbReference type="Proteomes" id="UP001324115"/>
    </source>
</evidence>
<dbReference type="InterPro" id="IPR000719">
    <property type="entry name" value="Prot_kinase_dom"/>
</dbReference>
<sequence>MLKKPPSTHLISSPLLFFLLVLTILALLFSSLPLASSVSPSAYANGKAKVAKELNEGEALLKWKNSLDIKSQSLLSSWAGSTTCNWTGVNCDEFGSVTDLNLSSYGLRGKLQNLSFPSFSNILSLNLSYNFLYGSIPSSIYHLSKLSYLDFSANQFSENIPSEIGQLTSLRVLCLAENNLTGSIPTSFRNFSYLTILFLYKNQLSGSIPKELGMLSSLSDLALSSNNLTGTIPASLGNLSNLTALYLYDNQLSGSIPKELGMLSSLSDLELSSNNLTGIIPASLGNLSNLTTLYLHHNQLSGSIPKELGMLRSLSDLELSTNNLTGIIPASLGNLSNLTTLYLHHNQLSGSIPKELGMLSNLTKLNLHHNQLSGSISKELGMLSSLSDLDLSSNNLIGIIPASLGNLSNLTNLHFYYNQLSGSIPKELGKLQFLTYLSLLENNLSGHIPNEMNNLTQLNGLTLSSNQFTGRLPENICLGGLLQNLSAFDNHFTGPIPKSLKNCTSLFRVRLDQNHLTGNIAEDFGIYPNLDYIDLSYNNLYGQLSANWGQCHNLKSLKVANNNISGRIPPELGEAVQLHFLDLSSNHLDGEIPKELGRLTFLVELYLNNNKLSQNIPYNFGMLSNLEGLNLARNTLSGLIPELGDCEKLWYLNLSNNYLNERIPFQFGYLHSLRYLDLSQNNLTRDIPQQLGDLQTLEILNLSHNVLFGSIPSTFDQLISLTSVDLSNNQLEGPIPNTKPFREAPKEAFRNNKGLCGNAIGLKACPSANHHVKRGNKIVKLISFLCLGTIFLAFVTAGFTSIFCQRKERIENKPQEAQNQNLFTIWSYDGKMVYENIIEATEDFDDKHCIGVGGYGNVYKAELPTGQVVAVKKLNALSDDSFVNLKAFESEICALTEIRHRNIVRLHGFCSHPRHLLLVYEFLEGGSLDKVLKVDEQAMKFYWINRLNVVKGVASALSYMHHDCSCPIIHRDISSKNVLLDSEHEACISDFGTARILSSDSSYRTSFAGTFGYAAPELVYTLEVNEKCDVYSFGVVILEIVTGKHPGDLISFLSLPFASSSTSTLHDVLLKDVLDQRLAHPSNEVAKEVVMVTKLALACLHANPLYRPTMQQVYQKLQTRKSAFPKPLHMITIGELINLDTST</sequence>
<keyword evidence="15 23" id="KW-0067">ATP-binding</keyword>
<dbReference type="InterPro" id="IPR008266">
    <property type="entry name" value="Tyr_kinase_AS"/>
</dbReference>
<evidence type="ECO:0000256" key="8">
    <source>
        <dbReference type="ARBA" id="ARBA00022614"/>
    </source>
</evidence>
<keyword evidence="16 24" id="KW-1133">Transmembrane helix</keyword>
<dbReference type="EMBL" id="JAXUIC010000002">
    <property type="protein sequence ID" value="KAK4603907.1"/>
    <property type="molecule type" value="Genomic_DNA"/>
</dbReference>
<keyword evidence="5" id="KW-0134">Cell wall</keyword>
<dbReference type="SUPFAM" id="SSF52047">
    <property type="entry name" value="RNI-like"/>
    <property type="match status" value="2"/>
</dbReference>
<evidence type="ECO:0000256" key="5">
    <source>
        <dbReference type="ARBA" id="ARBA00022512"/>
    </source>
</evidence>
<evidence type="ECO:0000256" key="4">
    <source>
        <dbReference type="ARBA" id="ARBA00012513"/>
    </source>
</evidence>
<dbReference type="Pfam" id="PF08263">
    <property type="entry name" value="LRRNT_2"/>
    <property type="match status" value="1"/>
</dbReference>
<evidence type="ECO:0000256" key="17">
    <source>
        <dbReference type="ARBA" id="ARBA00023136"/>
    </source>
</evidence>
<dbReference type="PROSITE" id="PS50011">
    <property type="entry name" value="PROTEIN_KINASE_DOM"/>
    <property type="match status" value="1"/>
</dbReference>
<protein>
    <recommendedName>
        <fullName evidence="4">non-specific serine/threonine protein kinase</fullName>
        <ecNumber evidence="4">2.7.11.1</ecNumber>
    </recommendedName>
</protein>
<evidence type="ECO:0000256" key="21">
    <source>
        <dbReference type="ARBA" id="ARBA00047899"/>
    </source>
</evidence>
<keyword evidence="28" id="KW-1185">Reference proteome</keyword>
<dbReference type="InterPro" id="IPR055414">
    <property type="entry name" value="LRR_R13L4/SHOC2-like"/>
</dbReference>
<dbReference type="Proteomes" id="UP001324115">
    <property type="component" value="Unassembled WGS sequence"/>
</dbReference>
<organism evidence="27 28">
    <name type="scientific">Quercus rubra</name>
    <name type="common">Northern red oak</name>
    <name type="synonym">Quercus borealis</name>
    <dbReference type="NCBI Taxonomy" id="3512"/>
    <lineage>
        <taxon>Eukaryota</taxon>
        <taxon>Viridiplantae</taxon>
        <taxon>Streptophyta</taxon>
        <taxon>Embryophyta</taxon>
        <taxon>Tracheophyta</taxon>
        <taxon>Spermatophyta</taxon>
        <taxon>Magnoliopsida</taxon>
        <taxon>eudicotyledons</taxon>
        <taxon>Gunneridae</taxon>
        <taxon>Pentapetalae</taxon>
        <taxon>rosids</taxon>
        <taxon>fabids</taxon>
        <taxon>Fagales</taxon>
        <taxon>Fagaceae</taxon>
        <taxon>Quercus</taxon>
    </lineage>
</organism>
<evidence type="ECO:0000256" key="16">
    <source>
        <dbReference type="ARBA" id="ARBA00022989"/>
    </source>
</evidence>
<dbReference type="PROSITE" id="PS51450">
    <property type="entry name" value="LRR"/>
    <property type="match status" value="4"/>
</dbReference>
<evidence type="ECO:0000313" key="27">
    <source>
        <dbReference type="EMBL" id="KAK4603907.1"/>
    </source>
</evidence>
<comment type="subcellular location">
    <subcellularLocation>
        <location evidence="2">Cell membrane</location>
    </subcellularLocation>
    <subcellularLocation>
        <location evidence="3">Membrane</location>
        <topology evidence="3">Single-pass type I membrane protein</topology>
    </subcellularLocation>
    <subcellularLocation>
        <location evidence="1">Secreted</location>
        <location evidence="1">Cell wall</location>
    </subcellularLocation>
</comment>
<dbReference type="InterPro" id="IPR051716">
    <property type="entry name" value="Plant_RL_S/T_kinase"/>
</dbReference>
<dbReference type="GO" id="GO:0005886">
    <property type="term" value="C:plasma membrane"/>
    <property type="evidence" value="ECO:0007669"/>
    <property type="project" value="UniProtKB-SubCell"/>
</dbReference>
<dbReference type="GO" id="GO:0099402">
    <property type="term" value="P:plant organ development"/>
    <property type="evidence" value="ECO:0007669"/>
    <property type="project" value="UniProtKB-ARBA"/>
</dbReference>
<keyword evidence="12" id="KW-0677">Repeat</keyword>
<keyword evidence="13 23" id="KW-0547">Nucleotide-binding</keyword>
<evidence type="ECO:0000256" key="19">
    <source>
        <dbReference type="ARBA" id="ARBA00023180"/>
    </source>
</evidence>
<comment type="catalytic activity">
    <reaction evidence="21">
        <text>L-threonyl-[protein] + ATP = O-phospho-L-threonyl-[protein] + ADP + H(+)</text>
        <dbReference type="Rhea" id="RHEA:46608"/>
        <dbReference type="Rhea" id="RHEA-COMP:11060"/>
        <dbReference type="Rhea" id="RHEA-COMP:11605"/>
        <dbReference type="ChEBI" id="CHEBI:15378"/>
        <dbReference type="ChEBI" id="CHEBI:30013"/>
        <dbReference type="ChEBI" id="CHEBI:30616"/>
        <dbReference type="ChEBI" id="CHEBI:61977"/>
        <dbReference type="ChEBI" id="CHEBI:456216"/>
        <dbReference type="EC" id="2.7.11.1"/>
    </reaction>
</comment>
<dbReference type="InterPro" id="IPR013210">
    <property type="entry name" value="LRR_N_plant-typ"/>
</dbReference>
<dbReference type="GO" id="GO:0004674">
    <property type="term" value="F:protein serine/threonine kinase activity"/>
    <property type="evidence" value="ECO:0007669"/>
    <property type="project" value="UniProtKB-KW"/>
</dbReference>
<evidence type="ECO:0000256" key="15">
    <source>
        <dbReference type="ARBA" id="ARBA00022840"/>
    </source>
</evidence>
<keyword evidence="14" id="KW-0418">Kinase</keyword>
<evidence type="ECO:0000256" key="1">
    <source>
        <dbReference type="ARBA" id="ARBA00004191"/>
    </source>
</evidence>
<evidence type="ECO:0000256" key="25">
    <source>
        <dbReference type="SAM" id="SignalP"/>
    </source>
</evidence>
<evidence type="ECO:0000256" key="18">
    <source>
        <dbReference type="ARBA" id="ARBA00023170"/>
    </source>
</evidence>
<evidence type="ECO:0000256" key="14">
    <source>
        <dbReference type="ARBA" id="ARBA00022777"/>
    </source>
</evidence>
<dbReference type="FunFam" id="3.30.200.20:FF:000309">
    <property type="entry name" value="Leucine-rich repeat receptor protein kinase MSP1"/>
    <property type="match status" value="1"/>
</dbReference>
<dbReference type="SMART" id="SM00365">
    <property type="entry name" value="LRR_SD22"/>
    <property type="match status" value="9"/>
</dbReference>
<comment type="catalytic activity">
    <reaction evidence="22">
        <text>L-seryl-[protein] + ATP = O-phospho-L-seryl-[protein] + ADP + H(+)</text>
        <dbReference type="Rhea" id="RHEA:17989"/>
        <dbReference type="Rhea" id="RHEA-COMP:9863"/>
        <dbReference type="Rhea" id="RHEA-COMP:11604"/>
        <dbReference type="ChEBI" id="CHEBI:15378"/>
        <dbReference type="ChEBI" id="CHEBI:29999"/>
        <dbReference type="ChEBI" id="CHEBI:30616"/>
        <dbReference type="ChEBI" id="CHEBI:83421"/>
        <dbReference type="ChEBI" id="CHEBI:456216"/>
        <dbReference type="EC" id="2.7.11.1"/>
    </reaction>
</comment>
<accession>A0AAN7FZS0</accession>
<dbReference type="InterPro" id="IPR011009">
    <property type="entry name" value="Kinase-like_dom_sf"/>
</dbReference>
<keyword evidence="5" id="KW-0964">Secreted</keyword>
<dbReference type="PROSITE" id="PS00109">
    <property type="entry name" value="PROTEIN_KINASE_TYR"/>
    <property type="match status" value="1"/>
</dbReference>
<dbReference type="FunFam" id="3.80.10.10:FF:000400">
    <property type="entry name" value="Nuclear pore complex protein NUP107"/>
    <property type="match status" value="1"/>
</dbReference>
<proteinExistence type="inferred from homology"/>
<dbReference type="Pfam" id="PF00069">
    <property type="entry name" value="Pkinase"/>
    <property type="match status" value="1"/>
</dbReference>
<evidence type="ECO:0000256" key="20">
    <source>
        <dbReference type="ARBA" id="ARBA00038043"/>
    </source>
</evidence>
<evidence type="ECO:0000256" key="13">
    <source>
        <dbReference type="ARBA" id="ARBA00022741"/>
    </source>
</evidence>
<evidence type="ECO:0000256" key="9">
    <source>
        <dbReference type="ARBA" id="ARBA00022679"/>
    </source>
</evidence>
<feature type="signal peptide" evidence="25">
    <location>
        <begin position="1"/>
        <end position="37"/>
    </location>
</feature>
<dbReference type="GO" id="GO:0005524">
    <property type="term" value="F:ATP binding"/>
    <property type="evidence" value="ECO:0007669"/>
    <property type="project" value="UniProtKB-UniRule"/>
</dbReference>
<dbReference type="PANTHER" id="PTHR48053">
    <property type="entry name" value="LEUCINE RICH REPEAT FAMILY PROTEIN, EXPRESSED"/>
    <property type="match status" value="1"/>
</dbReference>
<feature type="transmembrane region" description="Helical" evidence="24">
    <location>
        <begin position="781"/>
        <end position="804"/>
    </location>
</feature>
<keyword evidence="7" id="KW-0597">Phosphoprotein</keyword>
<keyword evidence="8" id="KW-0433">Leucine-rich repeat</keyword>
<dbReference type="Gene3D" id="3.30.200.20">
    <property type="entry name" value="Phosphorylase Kinase, domain 1"/>
    <property type="match status" value="1"/>
</dbReference>
<dbReference type="InterPro" id="IPR001611">
    <property type="entry name" value="Leu-rich_rpt"/>
</dbReference>
<feature type="chain" id="PRO_5042837236" description="non-specific serine/threonine protein kinase" evidence="25">
    <location>
        <begin position="38"/>
        <end position="1143"/>
    </location>
</feature>
<reference evidence="27 28" key="1">
    <citation type="journal article" date="2023" name="G3 (Bethesda)">
        <title>A haplotype-resolved chromosome-scale genome for Quercus rubra L. provides insights into the genetics of adaptive traits for red oak species.</title>
        <authorList>
            <person name="Kapoor B."/>
            <person name="Jenkins J."/>
            <person name="Schmutz J."/>
            <person name="Zhebentyayeva T."/>
            <person name="Kuelheim C."/>
            <person name="Coggeshall M."/>
            <person name="Heim C."/>
            <person name="Lasky J.R."/>
            <person name="Leites L."/>
            <person name="Islam-Faridi N."/>
            <person name="Romero-Severson J."/>
            <person name="DeLeo V.L."/>
            <person name="Lucas S.M."/>
            <person name="Lazic D."/>
            <person name="Gailing O."/>
            <person name="Carlson J."/>
            <person name="Staton M."/>
        </authorList>
    </citation>
    <scope>NUCLEOTIDE SEQUENCE [LARGE SCALE GENOMIC DNA]</scope>
    <source>
        <strain evidence="27">Pseudo-F2</strain>
    </source>
</reference>
<dbReference type="FunFam" id="1.10.510.10:FF:000445">
    <property type="entry name" value="MDIS1-interacting receptor like kinase 2"/>
    <property type="match status" value="1"/>
</dbReference>
<keyword evidence="6" id="KW-0723">Serine/threonine-protein kinase</keyword>
<dbReference type="SMART" id="SM00369">
    <property type="entry name" value="LRR_TYP"/>
    <property type="match status" value="15"/>
</dbReference>
<dbReference type="FunFam" id="3.80.10.10:FF:001375">
    <property type="entry name" value="Uncharacterized protein"/>
    <property type="match status" value="1"/>
</dbReference>
<dbReference type="SUPFAM" id="SSF56112">
    <property type="entry name" value="Protein kinase-like (PK-like)"/>
    <property type="match status" value="1"/>
</dbReference>
<keyword evidence="9" id="KW-0808">Transferase</keyword>
<evidence type="ECO:0000256" key="6">
    <source>
        <dbReference type="ARBA" id="ARBA00022527"/>
    </source>
</evidence>
<keyword evidence="10 24" id="KW-0812">Transmembrane</keyword>
<evidence type="ECO:0000256" key="11">
    <source>
        <dbReference type="ARBA" id="ARBA00022729"/>
    </source>
</evidence>
<dbReference type="Pfam" id="PF13855">
    <property type="entry name" value="LRR_8"/>
    <property type="match status" value="2"/>
</dbReference>
<keyword evidence="19" id="KW-0325">Glycoprotein</keyword>
<keyword evidence="17 24" id="KW-0472">Membrane</keyword>
<keyword evidence="18" id="KW-0675">Receptor</keyword>
<feature type="domain" description="Protein kinase" evidence="26">
    <location>
        <begin position="844"/>
        <end position="1124"/>
    </location>
</feature>
<evidence type="ECO:0000256" key="23">
    <source>
        <dbReference type="PROSITE-ProRule" id="PRU10141"/>
    </source>
</evidence>
<dbReference type="AlphaFoldDB" id="A0AAN7FZS0"/>
<evidence type="ECO:0000256" key="10">
    <source>
        <dbReference type="ARBA" id="ARBA00022692"/>
    </source>
</evidence>
<evidence type="ECO:0000256" key="3">
    <source>
        <dbReference type="ARBA" id="ARBA00004479"/>
    </source>
</evidence>
<evidence type="ECO:0000256" key="7">
    <source>
        <dbReference type="ARBA" id="ARBA00022553"/>
    </source>
</evidence>
<dbReference type="InterPro" id="IPR003591">
    <property type="entry name" value="Leu-rich_rpt_typical-subtyp"/>
</dbReference>
<dbReference type="PROSITE" id="PS00107">
    <property type="entry name" value="PROTEIN_KINASE_ATP"/>
    <property type="match status" value="1"/>
</dbReference>
<evidence type="ECO:0000256" key="22">
    <source>
        <dbReference type="ARBA" id="ARBA00048679"/>
    </source>
</evidence>
<dbReference type="EC" id="2.7.11.1" evidence="4"/>
<evidence type="ECO:0000256" key="2">
    <source>
        <dbReference type="ARBA" id="ARBA00004236"/>
    </source>
</evidence>
<dbReference type="FunFam" id="3.80.10.10:FF:000221">
    <property type="entry name" value="Leucine-rich repeat receptor-like protein kinase PXL1"/>
    <property type="match status" value="1"/>
</dbReference>
<dbReference type="Pfam" id="PF23598">
    <property type="entry name" value="LRR_14"/>
    <property type="match status" value="2"/>
</dbReference>
<evidence type="ECO:0000256" key="24">
    <source>
        <dbReference type="SAM" id="Phobius"/>
    </source>
</evidence>
<dbReference type="InterPro" id="IPR017441">
    <property type="entry name" value="Protein_kinase_ATP_BS"/>
</dbReference>
<evidence type="ECO:0000259" key="26">
    <source>
        <dbReference type="PROSITE" id="PS50011"/>
    </source>
</evidence>
<feature type="binding site" evidence="23">
    <location>
        <position position="873"/>
    </location>
    <ligand>
        <name>ATP</name>
        <dbReference type="ChEBI" id="CHEBI:30616"/>
    </ligand>
</feature>
<gene>
    <name evidence="27" type="ORF">RGQ29_012423</name>
</gene>
<dbReference type="PRINTS" id="PR00019">
    <property type="entry name" value="LEURICHRPT"/>
</dbReference>
<comment type="similarity">
    <text evidence="20">Belongs to the polygalacturonase-inhibiting protein family.</text>
</comment>
<dbReference type="GO" id="GO:0009653">
    <property type="term" value="P:anatomical structure morphogenesis"/>
    <property type="evidence" value="ECO:0007669"/>
    <property type="project" value="UniProtKB-ARBA"/>
</dbReference>
<keyword evidence="11 25" id="KW-0732">Signal</keyword>
<evidence type="ECO:0000256" key="12">
    <source>
        <dbReference type="ARBA" id="ARBA00022737"/>
    </source>
</evidence>
<comment type="caution">
    <text evidence="27">The sequence shown here is derived from an EMBL/GenBank/DDBJ whole genome shotgun (WGS) entry which is preliminary data.</text>
</comment>
<dbReference type="PANTHER" id="PTHR48053:SF168">
    <property type="entry name" value="LRR RECEPTOR-LIKE KINASE FAMILY PROTEIN"/>
    <property type="match status" value="1"/>
</dbReference>
<dbReference type="Gene3D" id="3.80.10.10">
    <property type="entry name" value="Ribonuclease Inhibitor"/>
    <property type="match status" value="7"/>
</dbReference>
<dbReference type="InterPro" id="IPR032675">
    <property type="entry name" value="LRR_dom_sf"/>
</dbReference>
<dbReference type="Gene3D" id="1.10.510.10">
    <property type="entry name" value="Transferase(Phosphotransferase) domain 1"/>
    <property type="match status" value="1"/>
</dbReference>
<name>A0AAN7FZS0_QUERU</name>